<evidence type="ECO:0000313" key="2">
    <source>
        <dbReference type="Proteomes" id="UP001140094"/>
    </source>
</evidence>
<keyword evidence="2" id="KW-1185">Reference proteome</keyword>
<dbReference type="Proteomes" id="UP001140094">
    <property type="component" value="Unassembled WGS sequence"/>
</dbReference>
<proteinExistence type="predicted"/>
<reference evidence="1" key="1">
    <citation type="submission" date="2022-07" db="EMBL/GenBank/DDBJ databases">
        <title>Phylogenomic reconstructions and comparative analyses of Kickxellomycotina fungi.</title>
        <authorList>
            <person name="Reynolds N.K."/>
            <person name="Stajich J.E."/>
            <person name="Barry K."/>
            <person name="Grigoriev I.V."/>
            <person name="Crous P."/>
            <person name="Smith M.E."/>
        </authorList>
    </citation>
    <scope>NUCLEOTIDE SEQUENCE</scope>
    <source>
        <strain evidence="1">NRRL 1565</strain>
    </source>
</reference>
<dbReference type="EMBL" id="JANBUO010003917">
    <property type="protein sequence ID" value="KAJ2789049.1"/>
    <property type="molecule type" value="Genomic_DNA"/>
</dbReference>
<evidence type="ECO:0000313" key="1">
    <source>
        <dbReference type="EMBL" id="KAJ2789049.1"/>
    </source>
</evidence>
<name>A0A9W8HLA1_9FUNG</name>
<protein>
    <submittedName>
        <fullName evidence="1">Uncharacterized protein</fullName>
    </submittedName>
</protein>
<accession>A0A9W8HLA1</accession>
<dbReference type="OrthoDB" id="5548601at2759"/>
<organism evidence="1 2">
    <name type="scientific">Coemansia guatemalensis</name>
    <dbReference type="NCBI Taxonomy" id="2761395"/>
    <lineage>
        <taxon>Eukaryota</taxon>
        <taxon>Fungi</taxon>
        <taxon>Fungi incertae sedis</taxon>
        <taxon>Zoopagomycota</taxon>
        <taxon>Kickxellomycotina</taxon>
        <taxon>Kickxellomycetes</taxon>
        <taxon>Kickxellales</taxon>
        <taxon>Kickxellaceae</taxon>
        <taxon>Coemansia</taxon>
    </lineage>
</organism>
<dbReference type="AlphaFoldDB" id="A0A9W8HLA1"/>
<gene>
    <name evidence="1" type="ORF">H4R20_007252</name>
</gene>
<sequence>MGDAAQLGNVAELEDALVAQIQDPPAVGTAPAARFVDAHTAPLRLSRLSADASDRDAIAWVATAEHLADLLGVHAEQALMYVDPVLFSAWSTWRNQRPLERVNGWAGFAAYIRLYRNPQNTRRGLAFQLLQLSDEGHTVLTFNDEFRRLYQALGEELGDVAIAMYTSRLPVGLRSVVFALGPDATLDTAMQVVAMKVEAVRQAEATGNFMEIDAIGFGAFIGKRAGKRAVNALNGRSHGRGQAGSSKDGMREYYGRHGVAADVFDARWANRQCLRCGSSDHLANRCSSSFSGNASGRQ</sequence>
<comment type="caution">
    <text evidence="1">The sequence shown here is derived from an EMBL/GenBank/DDBJ whole genome shotgun (WGS) entry which is preliminary data.</text>
</comment>